<sequence>MMAQAAAVWCLNPNSRLARKLAKIQRPFLLAISGAYRTSPTAALQTILGIPPLHLKLQAEARMTILYSLQKQTIDIIIQPEDLEQRKVGWSSHPSRYLCLGQLLLDFASITSTNN</sequence>
<reference evidence="1 2" key="1">
    <citation type="journal article" date="2019" name="Sci. Rep.">
        <title>Orb-weaving spider Araneus ventricosus genome elucidates the spidroin gene catalogue.</title>
        <authorList>
            <person name="Kono N."/>
            <person name="Nakamura H."/>
            <person name="Ohtoshi R."/>
            <person name="Moran D.A.P."/>
            <person name="Shinohara A."/>
            <person name="Yoshida Y."/>
            <person name="Fujiwara M."/>
            <person name="Mori M."/>
            <person name="Tomita M."/>
            <person name="Arakawa K."/>
        </authorList>
    </citation>
    <scope>NUCLEOTIDE SEQUENCE [LARGE SCALE GENOMIC DNA]</scope>
</reference>
<dbReference type="AlphaFoldDB" id="A0A4Y2M695"/>
<comment type="caution">
    <text evidence="1">The sequence shown here is derived from an EMBL/GenBank/DDBJ whole genome shotgun (WGS) entry which is preliminary data.</text>
</comment>
<accession>A0A4Y2M695</accession>
<organism evidence="1 2">
    <name type="scientific">Araneus ventricosus</name>
    <name type="common">Orbweaver spider</name>
    <name type="synonym">Epeira ventricosa</name>
    <dbReference type="NCBI Taxonomy" id="182803"/>
    <lineage>
        <taxon>Eukaryota</taxon>
        <taxon>Metazoa</taxon>
        <taxon>Ecdysozoa</taxon>
        <taxon>Arthropoda</taxon>
        <taxon>Chelicerata</taxon>
        <taxon>Arachnida</taxon>
        <taxon>Araneae</taxon>
        <taxon>Araneomorphae</taxon>
        <taxon>Entelegynae</taxon>
        <taxon>Araneoidea</taxon>
        <taxon>Araneidae</taxon>
        <taxon>Araneus</taxon>
    </lineage>
</organism>
<gene>
    <name evidence="1" type="ORF">AVEN_275255_1</name>
</gene>
<proteinExistence type="predicted"/>
<evidence type="ECO:0000313" key="2">
    <source>
        <dbReference type="Proteomes" id="UP000499080"/>
    </source>
</evidence>
<protein>
    <submittedName>
        <fullName evidence="1">Uncharacterized protein</fullName>
    </submittedName>
</protein>
<keyword evidence="2" id="KW-1185">Reference proteome</keyword>
<dbReference type="Proteomes" id="UP000499080">
    <property type="component" value="Unassembled WGS sequence"/>
</dbReference>
<dbReference type="EMBL" id="BGPR01121322">
    <property type="protein sequence ID" value="GBN21167.1"/>
    <property type="molecule type" value="Genomic_DNA"/>
</dbReference>
<name>A0A4Y2M695_ARAVE</name>
<evidence type="ECO:0000313" key="1">
    <source>
        <dbReference type="EMBL" id="GBN21167.1"/>
    </source>
</evidence>